<dbReference type="EC" id="3.4.22.71" evidence="3"/>
<dbReference type="InterPro" id="IPR023365">
    <property type="entry name" value="Sortase_dom-sf"/>
</dbReference>
<sequence length="247" mass="29177">MNLKLKIFKRILFITLLIVFSYSAIMTGYRLVDKYRNDKLNKSITTIYNESKVSKNEDKGQQFMEPLLKVNKDAVGWLNINNTRINYPVVQGKDNEYYLNHNFEKESSNYGSIFVDYRNKNLENFVNGEKNIIIYGHHMKDGTMFGDLKLYKDEKFFKDNQIISFNILGEQYKWQVFSAYVTGTDFNYIKTDFKDDVEVNEFLKSIKEKSLYVNDTTLNSKDVILTLSTCSYEFENARFVVHFKLIK</sequence>
<protein>
    <submittedName>
        <fullName evidence="3">Class B sortase</fullName>
        <ecNumber evidence="3">3.4.22.71</ecNumber>
    </submittedName>
</protein>
<dbReference type="CDD" id="cd05826">
    <property type="entry name" value="Sortase_B"/>
    <property type="match status" value="1"/>
</dbReference>
<dbReference type="InterPro" id="IPR009835">
    <property type="entry name" value="SrtB"/>
</dbReference>
<keyword evidence="2" id="KW-0472">Membrane</keyword>
<comment type="caution">
    <text evidence="3">The sequence shown here is derived from an EMBL/GenBank/DDBJ whole genome shotgun (WGS) entry which is preliminary data.</text>
</comment>
<dbReference type="InterPro" id="IPR005754">
    <property type="entry name" value="Sortase"/>
</dbReference>
<feature type="transmembrane region" description="Helical" evidence="2">
    <location>
        <begin position="12"/>
        <end position="32"/>
    </location>
</feature>
<dbReference type="NCBIfam" id="TIGR03064">
    <property type="entry name" value="sortase_srtB"/>
    <property type="match status" value="1"/>
</dbReference>
<evidence type="ECO:0000313" key="3">
    <source>
        <dbReference type="EMBL" id="MDW8802051.1"/>
    </source>
</evidence>
<dbReference type="GO" id="GO:0016787">
    <property type="term" value="F:hydrolase activity"/>
    <property type="evidence" value="ECO:0007669"/>
    <property type="project" value="UniProtKB-KW"/>
</dbReference>
<dbReference type="Pfam" id="PF04203">
    <property type="entry name" value="Sortase"/>
    <property type="match status" value="1"/>
</dbReference>
<accession>A0ABU4JVB5</accession>
<keyword evidence="2" id="KW-1133">Transmembrane helix</keyword>
<dbReference type="Proteomes" id="UP001281656">
    <property type="component" value="Unassembled WGS sequence"/>
</dbReference>
<evidence type="ECO:0000313" key="4">
    <source>
        <dbReference type="Proteomes" id="UP001281656"/>
    </source>
</evidence>
<organism evidence="3 4">
    <name type="scientific">Clostridium tanneri</name>
    <dbReference type="NCBI Taxonomy" id="3037988"/>
    <lineage>
        <taxon>Bacteria</taxon>
        <taxon>Bacillati</taxon>
        <taxon>Bacillota</taxon>
        <taxon>Clostridia</taxon>
        <taxon>Eubacteriales</taxon>
        <taxon>Clostridiaceae</taxon>
        <taxon>Clostridium</taxon>
    </lineage>
</organism>
<dbReference type="SUPFAM" id="SSF63817">
    <property type="entry name" value="Sortase"/>
    <property type="match status" value="1"/>
</dbReference>
<dbReference type="EMBL" id="JARUJP010000015">
    <property type="protein sequence ID" value="MDW8802051.1"/>
    <property type="molecule type" value="Genomic_DNA"/>
</dbReference>
<dbReference type="Gene3D" id="2.40.260.10">
    <property type="entry name" value="Sortase"/>
    <property type="match status" value="1"/>
</dbReference>
<proteinExistence type="predicted"/>
<evidence type="ECO:0000256" key="2">
    <source>
        <dbReference type="SAM" id="Phobius"/>
    </source>
</evidence>
<reference evidence="3 4" key="1">
    <citation type="submission" date="2023-04" db="EMBL/GenBank/DDBJ databases">
        <title>Clostridium tannerae sp. nov., isolated from the fecal material of an alpaca.</title>
        <authorList>
            <person name="Miller S."/>
            <person name="Hendry M."/>
            <person name="King J."/>
            <person name="Sankaranarayanan K."/>
            <person name="Lawson P.A."/>
        </authorList>
    </citation>
    <scope>NUCLEOTIDE SEQUENCE [LARGE SCALE GENOMIC DNA]</scope>
    <source>
        <strain evidence="3 4">A1-XYC3</strain>
    </source>
</reference>
<name>A0ABU4JVB5_9CLOT</name>
<keyword evidence="4" id="KW-1185">Reference proteome</keyword>
<gene>
    <name evidence="3" type="primary">srtB</name>
    <name evidence="3" type="ORF">P8V03_12910</name>
</gene>
<keyword evidence="2" id="KW-0812">Transmembrane</keyword>
<keyword evidence="1 3" id="KW-0378">Hydrolase</keyword>
<dbReference type="RefSeq" id="WP_318798407.1">
    <property type="nucleotide sequence ID" value="NZ_JARUJP010000015.1"/>
</dbReference>
<evidence type="ECO:0000256" key="1">
    <source>
        <dbReference type="ARBA" id="ARBA00022801"/>
    </source>
</evidence>